<gene>
    <name evidence="2" type="ORF">EW146_g10279</name>
</gene>
<feature type="region of interest" description="Disordered" evidence="1">
    <location>
        <begin position="34"/>
        <end position="54"/>
    </location>
</feature>
<sequence>MARGEEVVREGVMGAIEVRGWRARRDRDQERVCGVEEEERKEEEEEEEVLEGAV</sequence>
<dbReference type="EMBL" id="SGPL01001228">
    <property type="protein sequence ID" value="THH04042.1"/>
    <property type="molecule type" value="Genomic_DNA"/>
</dbReference>
<accession>A0A4S4KYQ3</accession>
<feature type="compositionally biased region" description="Acidic residues" evidence="1">
    <location>
        <begin position="35"/>
        <end position="54"/>
    </location>
</feature>
<evidence type="ECO:0000313" key="3">
    <source>
        <dbReference type="Proteomes" id="UP000310158"/>
    </source>
</evidence>
<dbReference type="AlphaFoldDB" id="A0A4S4KYQ3"/>
<protein>
    <submittedName>
        <fullName evidence="2">Uncharacterized protein</fullName>
    </submittedName>
</protein>
<organism evidence="2 3">
    <name type="scientific">Bondarzewia mesenterica</name>
    <dbReference type="NCBI Taxonomy" id="1095465"/>
    <lineage>
        <taxon>Eukaryota</taxon>
        <taxon>Fungi</taxon>
        <taxon>Dikarya</taxon>
        <taxon>Basidiomycota</taxon>
        <taxon>Agaricomycotina</taxon>
        <taxon>Agaricomycetes</taxon>
        <taxon>Russulales</taxon>
        <taxon>Bondarzewiaceae</taxon>
        <taxon>Bondarzewia</taxon>
    </lineage>
</organism>
<feature type="non-terminal residue" evidence="2">
    <location>
        <position position="1"/>
    </location>
</feature>
<comment type="caution">
    <text evidence="2">The sequence shown here is derived from an EMBL/GenBank/DDBJ whole genome shotgun (WGS) entry which is preliminary data.</text>
</comment>
<keyword evidence="3" id="KW-1185">Reference proteome</keyword>
<evidence type="ECO:0000256" key="1">
    <source>
        <dbReference type="SAM" id="MobiDB-lite"/>
    </source>
</evidence>
<evidence type="ECO:0000313" key="2">
    <source>
        <dbReference type="EMBL" id="THH04042.1"/>
    </source>
</evidence>
<reference evidence="2 3" key="1">
    <citation type="submission" date="2019-02" db="EMBL/GenBank/DDBJ databases">
        <title>Genome sequencing of the rare red list fungi Bondarzewia mesenterica.</title>
        <authorList>
            <person name="Buettner E."/>
            <person name="Kellner H."/>
        </authorList>
    </citation>
    <scope>NUCLEOTIDE SEQUENCE [LARGE SCALE GENOMIC DNA]</scope>
    <source>
        <strain evidence="2 3">DSM 108281</strain>
    </source>
</reference>
<dbReference type="Proteomes" id="UP000310158">
    <property type="component" value="Unassembled WGS sequence"/>
</dbReference>
<name>A0A4S4KYQ3_9AGAM</name>
<proteinExistence type="predicted"/>